<feature type="compositionally biased region" description="Basic and acidic residues" evidence="2">
    <location>
        <begin position="898"/>
        <end position="920"/>
    </location>
</feature>
<feature type="region of interest" description="Disordered" evidence="2">
    <location>
        <begin position="1540"/>
        <end position="1581"/>
    </location>
</feature>
<feature type="compositionally biased region" description="Polar residues" evidence="2">
    <location>
        <begin position="1005"/>
        <end position="1016"/>
    </location>
</feature>
<proteinExistence type="predicted"/>
<feature type="compositionally biased region" description="Polar residues" evidence="2">
    <location>
        <begin position="165"/>
        <end position="187"/>
    </location>
</feature>
<feature type="compositionally biased region" description="Basic and acidic residues" evidence="2">
    <location>
        <begin position="603"/>
        <end position="614"/>
    </location>
</feature>
<dbReference type="Pfam" id="PF07001">
    <property type="entry name" value="BAT2_N"/>
    <property type="match status" value="1"/>
</dbReference>
<feature type="region of interest" description="Disordered" evidence="2">
    <location>
        <begin position="944"/>
        <end position="1049"/>
    </location>
</feature>
<reference evidence="5" key="1">
    <citation type="submission" date="2016-04" db="UniProtKB">
        <authorList>
            <consortium name="WormBaseParasite"/>
        </authorList>
    </citation>
    <scope>IDENTIFICATION</scope>
</reference>
<evidence type="ECO:0000313" key="4">
    <source>
        <dbReference type="Proteomes" id="UP000046393"/>
    </source>
</evidence>
<feature type="region of interest" description="Disordered" evidence="2">
    <location>
        <begin position="680"/>
        <end position="745"/>
    </location>
</feature>
<dbReference type="Proteomes" id="UP000046393">
    <property type="component" value="Unplaced"/>
</dbReference>
<feature type="compositionally biased region" description="Basic and acidic residues" evidence="2">
    <location>
        <begin position="582"/>
        <end position="594"/>
    </location>
</feature>
<dbReference type="STRING" id="451379.A0A158R435"/>
<feature type="compositionally biased region" description="Basic and acidic residues" evidence="2">
    <location>
        <begin position="1407"/>
        <end position="1420"/>
    </location>
</feature>
<feature type="compositionally biased region" description="Low complexity" evidence="2">
    <location>
        <begin position="979"/>
        <end position="998"/>
    </location>
</feature>
<feature type="domain" description="BAT2 N-terminal" evidence="3">
    <location>
        <begin position="8"/>
        <end position="168"/>
    </location>
</feature>
<feature type="compositionally biased region" description="Polar residues" evidence="2">
    <location>
        <begin position="1201"/>
        <end position="1213"/>
    </location>
</feature>
<keyword evidence="4" id="KW-1185">Reference proteome</keyword>
<feature type="region of interest" description="Disordered" evidence="2">
    <location>
        <begin position="1291"/>
        <end position="1348"/>
    </location>
</feature>
<feature type="compositionally biased region" description="Low complexity" evidence="2">
    <location>
        <begin position="513"/>
        <end position="529"/>
    </location>
</feature>
<feature type="region of interest" description="Disordered" evidence="2">
    <location>
        <begin position="332"/>
        <end position="365"/>
    </location>
</feature>
<dbReference type="InterPro" id="IPR009738">
    <property type="entry name" value="BAT2_N"/>
</dbReference>
<accession>A0A158R435</accession>
<feature type="compositionally biased region" description="Polar residues" evidence="2">
    <location>
        <begin position="466"/>
        <end position="475"/>
    </location>
</feature>
<feature type="compositionally biased region" description="Low complexity" evidence="2">
    <location>
        <begin position="1394"/>
        <end position="1405"/>
    </location>
</feature>
<evidence type="ECO:0000256" key="1">
    <source>
        <dbReference type="ARBA" id="ARBA00022553"/>
    </source>
</evidence>
<feature type="region of interest" description="Disordered" evidence="2">
    <location>
        <begin position="452"/>
        <end position="550"/>
    </location>
</feature>
<feature type="compositionally biased region" description="Polar residues" evidence="2">
    <location>
        <begin position="1963"/>
        <end position="1973"/>
    </location>
</feature>
<name>A0A158R435_9BILA</name>
<evidence type="ECO:0000256" key="2">
    <source>
        <dbReference type="SAM" id="MobiDB-lite"/>
    </source>
</evidence>
<feature type="compositionally biased region" description="Polar residues" evidence="2">
    <location>
        <begin position="1334"/>
        <end position="1343"/>
    </location>
</feature>
<feature type="region of interest" description="Disordered" evidence="2">
    <location>
        <begin position="96"/>
        <end position="132"/>
    </location>
</feature>
<keyword evidence="1" id="KW-0597">Phosphoprotein</keyword>
<feature type="region of interest" description="Disordered" evidence="2">
    <location>
        <begin position="1175"/>
        <end position="1219"/>
    </location>
</feature>
<dbReference type="GO" id="GO:0030154">
    <property type="term" value="P:cell differentiation"/>
    <property type="evidence" value="ECO:0007669"/>
    <property type="project" value="TreeGrafter"/>
</dbReference>
<feature type="compositionally biased region" description="Basic and acidic residues" evidence="2">
    <location>
        <begin position="486"/>
        <end position="501"/>
    </location>
</feature>
<sequence>MSSRGAAGATKPKLHNVNSIYAGKNHSVVKAPGLGKHGLQSLGKTTAVVRRMPPPATLPSLRAESQGQDPNVALVPQGGTGWNKAATVENTILSDSSSTAKTSGTVSGSGINIVGPQGIGQHTTDLRPTWAKPANSMDANAAATQNSTSVTASVRDFPSLAAATASSGKQSSVLLNDSLKPQKSGSWRSGGGSAQSRNDNEDVASQQLRSAGNTLFSSAQSRNTERQLPSRYYGGTEAYSPPTGTYQIPKQIPANVITSAGSHTNSETRYTAQAYIVEDTAIRVSQSVTAPTASNNTIVFPTNVAVPPPNYSQPPPNFQSLQARKTIYTTPPQVTQTSAESGKVKVEESQEAQQRNGRGDVGCKEGTNIVPVTIADNNKQTAPVSTQADNLEGLSRDESDMNKNDWRKDVRGHSITGILQRNRHIPNNDHHSRLMNDVDWPSSQYGYMDREAESRRWRSAGGGGQNSDNINSESPQFPYGREYEEDFGRRENVEREAAIERSRRKRRTANQNSMASESESGASSVYGSSRTNTGFNNDVYPDWERPQSNNYSQFSRESVTYAEKNNDHVQHWGLRYEESDFDDSKQEVKEHNEADVTAQPEYKVLRRPESRESAELSQQVSQVSLQDDVEDEEYELQLTKLAHAPAKVVKRVAPNVGSLQQTDSVKANTNQEINNSLPQAASVTVSTQRMQSRPSSDKRKTEVLGKCQESFTEASIQRTGDRDRKARTLKEDRSREDANTASVKQLNPPAIVAAPLPTDNVWEKRAEEREVAQRAAKKDFIDTAHFPAFNEETMTAPSQDQLLYFFTTENWAENTYSGNYSHFDSGDFYGQDDEEDSGQLFRGQREFVNSRVSAHHRLRGGLTIGGRDSKGRIAATSLRRGSGVSHQTNIRGRRAQGHHSERAERFNQRRSKRQEEHIPEQEDNFANMGEFRVEDAYPSLASIDEKISTEEGKKDDTLEVGRKSNGDRHGNRVQKNHNQRSQQQQQYRATQQYYQPRQQNDDYNSRSGARGNNRTRGSMRRAEPYVSGNNQNFAERGKRKKEFSNKRDEASFESFYEHDKIGNDENVGAVRDDVVKEAKKNLTQQARFRRNSLTHRDGSPIRQSQASLDRLPHVKSPVTSEGQEEWETASESSDVAERQKFVLSTCSWNSCSTNYIFWRVTFNFLAQRRENVNESATSRSTHSKNAKPASTTLHTAGRGGQSRNQEIVQVTNSEPRRRDGACRDGLAGLDINDAGVVVIDDLRDVCNTSGDLAEDGDDDFEEVISKKNKRIRQQQINEQLEAAFLFKERRKQKEKEREKRKVRQQAKKMEKKTVVVKDSKMSNGNGGSVGRMASESQGSNGVTATVPKGTPVMLNTTVWNSSIIKEQGLSPLDNFSHPVIPSPIARPVHKTGVSSNSSSTNISNSKKAVEPWTRPDEEQRQTLSKKVKLCNLDDSAPSVKKTTVEFTANFNSPPTRPESQYDFTFDPSLQDDSQPLSPKNSTKNINVAGHHVENNSLKTLTVEQNDDERLKERLDKVKDFWPGQQFTNSLLENAVGSNSISHLNEKPQSSPAGTGSLHGSNVAKVRPQPQTNDACGSVPLKDSVSTSSAASVLPPPSPVACIPQGTYLQSLAQVPPPHYSMIFGEPFSLHSAISPPAQAVFNGGVSTSQGPISRSRPASFIEHSHLFVHPPPAGNASSSLTWSNPAPQLEILSGLNPTSSLSSQSRPTSVQRFQFPSQGPSGSTFGTPPPVINGAAKLSHIAPPSHSHQVPPPLHPPRNFMPHPPPHEFFSHQGSTLGPVGSQRGTDISNQAATTGGLTRGNVGMLGQVPPPHMQHINFQPQSPSAFGLPGATAFNQVPPMHPFSAPPPLRFPSVQTVGSDVNGVTAATWGKATLPSVSMKFATGACTPNVVTLERNPGRNPGERWTMPTSLPQQFQNPFMFQQHAFGKEGNEGIQTNGERYSAQCPAETRRETNEERASTASSMSTNGNETVESSKKTATKV</sequence>
<feature type="region of interest" description="Disordered" evidence="2">
    <location>
        <begin position="582"/>
        <end position="619"/>
    </location>
</feature>
<evidence type="ECO:0000313" key="5">
    <source>
        <dbReference type="WBParaSite" id="SMUV_0000228801-mRNA-1"/>
    </source>
</evidence>
<feature type="compositionally biased region" description="Basic and acidic residues" evidence="2">
    <location>
        <begin position="719"/>
        <end position="738"/>
    </location>
</feature>
<feature type="compositionally biased region" description="Polar residues" evidence="2">
    <location>
        <begin position="96"/>
        <end position="110"/>
    </location>
</feature>
<feature type="compositionally biased region" description="Basic and acidic residues" evidence="2">
    <location>
        <begin position="1949"/>
        <end position="1959"/>
    </location>
</feature>
<feature type="region of interest" description="Disordered" evidence="2">
    <location>
        <begin position="861"/>
        <end position="930"/>
    </location>
</feature>
<feature type="region of interest" description="Disordered" evidence="2">
    <location>
        <begin position="1693"/>
        <end position="1728"/>
    </location>
</feature>
<protein>
    <submittedName>
        <fullName evidence="5">BAT2_N domain-containing protein</fullName>
    </submittedName>
</protein>
<feature type="region of interest" description="Disordered" evidence="2">
    <location>
        <begin position="1387"/>
        <end position="1420"/>
    </location>
</feature>
<organism evidence="4 5">
    <name type="scientific">Syphacia muris</name>
    <dbReference type="NCBI Taxonomy" id="451379"/>
    <lineage>
        <taxon>Eukaryota</taxon>
        <taxon>Metazoa</taxon>
        <taxon>Ecdysozoa</taxon>
        <taxon>Nematoda</taxon>
        <taxon>Chromadorea</taxon>
        <taxon>Rhabditida</taxon>
        <taxon>Spirurina</taxon>
        <taxon>Oxyuridomorpha</taxon>
        <taxon>Oxyuroidea</taxon>
        <taxon>Oxyuridae</taxon>
        <taxon>Syphacia</taxon>
    </lineage>
</organism>
<dbReference type="PANTHER" id="PTHR14038">
    <property type="entry name" value="BAT2 HLA-B-ASSOCIATED TRANSCRIPT 2"/>
    <property type="match status" value="1"/>
</dbReference>
<feature type="compositionally biased region" description="Basic and acidic residues" evidence="2">
    <location>
        <begin position="944"/>
        <end position="970"/>
    </location>
</feature>
<feature type="compositionally biased region" description="Low complexity" evidence="2">
    <location>
        <begin position="1693"/>
        <end position="1726"/>
    </location>
</feature>
<dbReference type="PANTHER" id="PTHR14038:SF0">
    <property type="entry name" value="LP18708P"/>
    <property type="match status" value="1"/>
</dbReference>
<feature type="compositionally biased region" description="Polar residues" evidence="2">
    <location>
        <begin position="203"/>
        <end position="222"/>
    </location>
</feature>
<feature type="compositionally biased region" description="Polar residues" evidence="2">
    <location>
        <begin position="709"/>
        <end position="718"/>
    </location>
</feature>
<feature type="region of interest" description="Disordered" evidence="2">
    <location>
        <begin position="1931"/>
        <end position="1983"/>
    </location>
</feature>
<feature type="region of interest" description="Disordered" evidence="2">
    <location>
        <begin position="1089"/>
        <end position="1131"/>
    </location>
</feature>
<dbReference type="WBParaSite" id="SMUV_0000228801-mRNA-1">
    <property type="protein sequence ID" value="SMUV_0000228801-mRNA-1"/>
    <property type="gene ID" value="SMUV_0000228801"/>
</dbReference>
<dbReference type="InterPro" id="IPR033184">
    <property type="entry name" value="PRRC2"/>
</dbReference>
<feature type="compositionally biased region" description="Polar residues" evidence="2">
    <location>
        <begin position="1540"/>
        <end position="1559"/>
    </location>
</feature>
<feature type="compositionally biased region" description="Basic and acidic residues" evidence="2">
    <location>
        <begin position="1307"/>
        <end position="1320"/>
    </location>
</feature>
<feature type="compositionally biased region" description="Polar residues" evidence="2">
    <location>
        <begin position="680"/>
        <end position="694"/>
    </location>
</feature>
<feature type="region of interest" description="Disordered" evidence="2">
    <location>
        <begin position="165"/>
        <end position="247"/>
    </location>
</feature>
<evidence type="ECO:0000259" key="3">
    <source>
        <dbReference type="Pfam" id="PF07001"/>
    </source>
</evidence>